<organism evidence="1 2">
    <name type="scientific">Thalassotalea eurytherma</name>
    <dbReference type="NCBI Taxonomy" id="1144278"/>
    <lineage>
        <taxon>Bacteria</taxon>
        <taxon>Pseudomonadati</taxon>
        <taxon>Pseudomonadota</taxon>
        <taxon>Gammaproteobacteria</taxon>
        <taxon>Alteromonadales</taxon>
        <taxon>Colwelliaceae</taxon>
        <taxon>Thalassotalea</taxon>
    </lineage>
</organism>
<dbReference type="Proteomes" id="UP001157133">
    <property type="component" value="Unassembled WGS sequence"/>
</dbReference>
<name>A0ABQ6H3D7_9GAMM</name>
<comment type="caution">
    <text evidence="1">The sequence shown here is derived from an EMBL/GenBank/DDBJ whole genome shotgun (WGS) entry which is preliminary data.</text>
</comment>
<protein>
    <recommendedName>
        <fullName evidence="3">Sulfotransferase</fullName>
    </recommendedName>
</protein>
<gene>
    <name evidence="1" type="ORF">theurythT_15540</name>
</gene>
<dbReference type="PANTHER" id="PTHR10704:SF44">
    <property type="entry name" value="LD35051P-RELATED"/>
    <property type="match status" value="1"/>
</dbReference>
<evidence type="ECO:0000313" key="1">
    <source>
        <dbReference type="EMBL" id="GLX82102.1"/>
    </source>
</evidence>
<reference evidence="1 2" key="1">
    <citation type="submission" date="2023-03" db="EMBL/GenBank/DDBJ databases">
        <title>Draft genome sequence of Thalassotalea eurytherma JCM 18482T.</title>
        <authorList>
            <person name="Sawabe T."/>
        </authorList>
    </citation>
    <scope>NUCLEOTIDE SEQUENCE [LARGE SCALE GENOMIC DNA]</scope>
    <source>
        <strain evidence="1 2">JCM 18482</strain>
    </source>
</reference>
<dbReference type="Gene3D" id="3.40.50.300">
    <property type="entry name" value="P-loop containing nucleotide triphosphate hydrolases"/>
    <property type="match status" value="1"/>
</dbReference>
<keyword evidence="2" id="KW-1185">Reference proteome</keyword>
<dbReference type="Pfam" id="PF13469">
    <property type="entry name" value="Sulfotransfer_3"/>
    <property type="match status" value="1"/>
</dbReference>
<evidence type="ECO:0000313" key="2">
    <source>
        <dbReference type="Proteomes" id="UP001157133"/>
    </source>
</evidence>
<dbReference type="InterPro" id="IPR051135">
    <property type="entry name" value="Gal/GlcNAc/GalNAc_ST"/>
</dbReference>
<sequence>MKSIPNLFILGTQRSGTTLLTRILSAHPALFIQNEISVDNVFANHDKSSICHAIDLEIQKRHQHNIIDLMKQENKTHWGVKDPQLTEHLDKLQLFIDDAKFIIILRDPRAVVRSYIENKWGLGTNAYTGALRWRSEVALQRKFAVEHPDKVLIIRYEDLVSDLETIMKKVCGFIGCSYDDSITEYYKQSAKYKANKSNINTNKKPDKSYSDKWKKGLNTQQIGIIDYVTEQEMLACDYQLYGTTIKPNKLCVLWYKIHQKVLGEFQIQYQLKRVWLKNKWQRLKN</sequence>
<dbReference type="EMBL" id="BSSU01000007">
    <property type="protein sequence ID" value="GLX82102.1"/>
    <property type="molecule type" value="Genomic_DNA"/>
</dbReference>
<dbReference type="PANTHER" id="PTHR10704">
    <property type="entry name" value="CARBOHYDRATE SULFOTRANSFERASE"/>
    <property type="match status" value="1"/>
</dbReference>
<dbReference type="SUPFAM" id="SSF52540">
    <property type="entry name" value="P-loop containing nucleoside triphosphate hydrolases"/>
    <property type="match status" value="1"/>
</dbReference>
<proteinExistence type="predicted"/>
<dbReference type="InterPro" id="IPR027417">
    <property type="entry name" value="P-loop_NTPase"/>
</dbReference>
<accession>A0ABQ6H3D7</accession>
<dbReference type="RefSeq" id="WP_284207560.1">
    <property type="nucleotide sequence ID" value="NZ_BSSU01000007.1"/>
</dbReference>
<evidence type="ECO:0008006" key="3">
    <source>
        <dbReference type="Google" id="ProtNLM"/>
    </source>
</evidence>